<dbReference type="Pfam" id="PF13746">
    <property type="entry name" value="Fer4_18"/>
    <property type="match status" value="1"/>
</dbReference>
<dbReference type="SUPFAM" id="SSF54862">
    <property type="entry name" value="4Fe-4S ferredoxins"/>
    <property type="match status" value="1"/>
</dbReference>
<evidence type="ECO:0000313" key="11">
    <source>
        <dbReference type="Proteomes" id="UP000245629"/>
    </source>
</evidence>
<keyword evidence="3" id="KW-0479">Metal-binding</keyword>
<keyword evidence="8" id="KW-0472">Membrane</keyword>
<keyword evidence="8" id="KW-0812">Transmembrane</keyword>
<dbReference type="GO" id="GO:0005886">
    <property type="term" value="C:plasma membrane"/>
    <property type="evidence" value="ECO:0007669"/>
    <property type="project" value="TreeGrafter"/>
</dbReference>
<dbReference type="Gene3D" id="1.10.1060.10">
    <property type="entry name" value="Alpha-helical ferredoxin"/>
    <property type="match status" value="1"/>
</dbReference>
<dbReference type="KEGG" id="azz:DEW08_17205"/>
<keyword evidence="2" id="KW-0004">4Fe-4S</keyword>
<dbReference type="PANTHER" id="PTHR30176:SF3">
    <property type="entry name" value="FERREDOXIN-TYPE PROTEIN NAPH"/>
    <property type="match status" value="1"/>
</dbReference>
<dbReference type="PANTHER" id="PTHR30176">
    <property type="entry name" value="FERREDOXIN-TYPE PROTEIN NAPH"/>
    <property type="match status" value="1"/>
</dbReference>
<dbReference type="InterPro" id="IPR009051">
    <property type="entry name" value="Helical_ferredxn"/>
</dbReference>
<keyword evidence="8" id="KW-1133">Transmembrane helix</keyword>
<dbReference type="Pfam" id="PF12801">
    <property type="entry name" value="Fer4_5"/>
    <property type="match status" value="1"/>
</dbReference>
<gene>
    <name evidence="10" type="primary">ccoG</name>
    <name evidence="10" type="ORF">DEW08_17205</name>
</gene>
<evidence type="ECO:0000256" key="1">
    <source>
        <dbReference type="ARBA" id="ARBA00022448"/>
    </source>
</evidence>
<dbReference type="InterPro" id="IPR014116">
    <property type="entry name" value="Cyt_c_oxidase_cbb3_FixG"/>
</dbReference>
<dbReference type="Proteomes" id="UP000245629">
    <property type="component" value="Chromosome 2"/>
</dbReference>
<dbReference type="PROSITE" id="PS51379">
    <property type="entry name" value="4FE4S_FER_2"/>
    <property type="match status" value="1"/>
</dbReference>
<dbReference type="GO" id="GO:0051539">
    <property type="term" value="F:4 iron, 4 sulfur cluster binding"/>
    <property type="evidence" value="ECO:0007669"/>
    <property type="project" value="UniProtKB-KW"/>
</dbReference>
<accession>A0A2S2CT79</accession>
<evidence type="ECO:0000256" key="4">
    <source>
        <dbReference type="ARBA" id="ARBA00022982"/>
    </source>
</evidence>
<proteinExistence type="predicted"/>
<dbReference type="AlphaFoldDB" id="A0A2S2CT79"/>
<dbReference type="RefSeq" id="WP_109329156.1">
    <property type="nucleotide sequence ID" value="NZ_CP029353.1"/>
</dbReference>
<evidence type="ECO:0000256" key="3">
    <source>
        <dbReference type="ARBA" id="ARBA00022723"/>
    </source>
</evidence>
<dbReference type="OrthoDB" id="9811700at2"/>
<name>A0A2S2CT79_9PROT</name>
<dbReference type="InterPro" id="IPR032879">
    <property type="entry name" value="FixG_C"/>
</dbReference>
<dbReference type="InterPro" id="IPR017900">
    <property type="entry name" value="4Fe4S_Fe_S_CS"/>
</dbReference>
<dbReference type="Pfam" id="PF11614">
    <property type="entry name" value="FixG_C"/>
    <property type="match status" value="1"/>
</dbReference>
<keyword evidence="4" id="KW-0249">Electron transport</keyword>
<feature type="transmembrane region" description="Helical" evidence="8">
    <location>
        <begin position="208"/>
        <end position="226"/>
    </location>
</feature>
<evidence type="ECO:0000313" key="10">
    <source>
        <dbReference type="EMBL" id="AWK87714.1"/>
    </source>
</evidence>
<feature type="transmembrane region" description="Helical" evidence="8">
    <location>
        <begin position="357"/>
        <end position="376"/>
    </location>
</feature>
<keyword evidence="11" id="KW-1185">Reference proteome</keyword>
<feature type="transmembrane region" description="Helical" evidence="8">
    <location>
        <begin position="172"/>
        <end position="188"/>
    </location>
</feature>
<dbReference type="InterPro" id="IPR013783">
    <property type="entry name" value="Ig-like_fold"/>
</dbReference>
<evidence type="ECO:0000259" key="9">
    <source>
        <dbReference type="PROSITE" id="PS51379"/>
    </source>
</evidence>
<feature type="domain" description="4Fe-4S ferredoxin-type" evidence="9">
    <location>
        <begin position="273"/>
        <end position="301"/>
    </location>
</feature>
<feature type="transmembrane region" description="Helical" evidence="8">
    <location>
        <begin position="98"/>
        <end position="119"/>
    </location>
</feature>
<protein>
    <submittedName>
        <fullName evidence="10">Cytochrome c oxidase accessory protein CcoG</fullName>
    </submittedName>
</protein>
<dbReference type="PROSITE" id="PS00198">
    <property type="entry name" value="4FE4S_FER_1"/>
    <property type="match status" value="1"/>
</dbReference>
<keyword evidence="6" id="KW-0411">Iron-sulfur</keyword>
<sequence length="495" mass="54659">MTVSSLAEKTDRNGDGAQAEPPRRTSYFAEHQKIHPKSVRGTFRRLKWAALILLLSLYYVTPWIRWDRGPNAPDQAVLVDMPGRRLYFFFVELWPQQIYYLTGVLILSAVGLFLATALAGRIWCGYACPQTVWTDLFMWVERLVEGDRSERIRLDKAPWSFGKLRKRATKHAVWLLISLATGGAWIFYFNDAPTLVGEMLRFEASGNVLFFIGLFTATTYLLAGMAREQVCIYMCPWPRFQSAMIDEESLVVTYEAWRGEGRGPLRKSQSAEERKAAGLGDCIDCGACVHVCPTGIDIRNGPQLACIGCGLCVDACNDVMARIGRPGDLVRFDTLNAQVARTAGESPKFKLIRPRTIIYSLILLVVGGAMVAGLVFKPALDVNILRDRAPLFVQLSNGDLQNAYTIKILNMTREPRDYRLEFTGLAGASLSVAGAEGAAGQTATVHADPDSVATHRILVRVPRGNVTRPSTDTEFILTPLGGGSPVRHGTVFLGP</sequence>
<evidence type="ECO:0000256" key="7">
    <source>
        <dbReference type="SAM" id="MobiDB-lite"/>
    </source>
</evidence>
<dbReference type="GO" id="GO:0046872">
    <property type="term" value="F:metal ion binding"/>
    <property type="evidence" value="ECO:0007669"/>
    <property type="project" value="UniProtKB-KW"/>
</dbReference>
<feature type="transmembrane region" description="Helical" evidence="8">
    <location>
        <begin position="46"/>
        <end position="64"/>
    </location>
</feature>
<evidence type="ECO:0000256" key="8">
    <source>
        <dbReference type="SAM" id="Phobius"/>
    </source>
</evidence>
<dbReference type="InterPro" id="IPR051684">
    <property type="entry name" value="Electron_Trans/Redox"/>
</dbReference>
<dbReference type="InterPro" id="IPR017896">
    <property type="entry name" value="4Fe4S_Fe-S-bd"/>
</dbReference>
<dbReference type="Gene3D" id="2.60.40.10">
    <property type="entry name" value="Immunoglobulins"/>
    <property type="match status" value="1"/>
</dbReference>
<evidence type="ECO:0000256" key="5">
    <source>
        <dbReference type="ARBA" id="ARBA00023004"/>
    </source>
</evidence>
<keyword evidence="1" id="KW-0813">Transport</keyword>
<dbReference type="NCBIfam" id="TIGR02745">
    <property type="entry name" value="ccoG_rdxA_fixG"/>
    <property type="match status" value="1"/>
</dbReference>
<keyword evidence="5" id="KW-0408">Iron</keyword>
<reference evidence="11" key="1">
    <citation type="submission" date="2018-05" db="EMBL/GenBank/DDBJ databases">
        <title>Azospirillum thermophila sp. nov., a novel isolated from hot spring.</title>
        <authorList>
            <person name="Zhao Z."/>
        </authorList>
    </citation>
    <scope>NUCLEOTIDE SEQUENCE [LARGE SCALE GENOMIC DNA]</scope>
    <source>
        <strain evidence="11">CFH 70021</strain>
    </source>
</reference>
<organism evidence="10 11">
    <name type="scientific">Azospirillum thermophilum</name>
    <dbReference type="NCBI Taxonomy" id="2202148"/>
    <lineage>
        <taxon>Bacteria</taxon>
        <taxon>Pseudomonadati</taxon>
        <taxon>Pseudomonadota</taxon>
        <taxon>Alphaproteobacteria</taxon>
        <taxon>Rhodospirillales</taxon>
        <taxon>Azospirillaceae</taxon>
        <taxon>Azospirillum</taxon>
    </lineage>
</organism>
<evidence type="ECO:0000256" key="6">
    <source>
        <dbReference type="ARBA" id="ARBA00023014"/>
    </source>
</evidence>
<dbReference type="EMBL" id="CP029353">
    <property type="protein sequence ID" value="AWK87714.1"/>
    <property type="molecule type" value="Genomic_DNA"/>
</dbReference>
<evidence type="ECO:0000256" key="2">
    <source>
        <dbReference type="ARBA" id="ARBA00022485"/>
    </source>
</evidence>
<feature type="region of interest" description="Disordered" evidence="7">
    <location>
        <begin position="1"/>
        <end position="23"/>
    </location>
</feature>